<keyword evidence="1" id="KW-0472">Membrane</keyword>
<sequence>MQSSSELLPAPEGPMMTRSSPGFAYPLTSFKITFSCMSLVFSFLTLTLSERFFHSSVNFGASVWCLEPFLGVSICTKWCCGADDGSSS</sequence>
<reference evidence="3" key="1">
    <citation type="journal article" date="2010" name="Genome Biol.">
        <title>Genome sequence of the necrotrophic plant pathogen Pythium ultimum reveals original pathogenicity mechanisms and effector repertoire.</title>
        <authorList>
            <person name="Levesque C.A."/>
            <person name="Brouwer H."/>
            <person name="Cano L."/>
            <person name="Hamilton J.P."/>
            <person name="Holt C."/>
            <person name="Huitema E."/>
            <person name="Raffaele S."/>
            <person name="Robideau G.P."/>
            <person name="Thines M."/>
            <person name="Win J."/>
            <person name="Zerillo M.M."/>
            <person name="Beakes G.W."/>
            <person name="Boore J.L."/>
            <person name="Busam D."/>
            <person name="Dumas B."/>
            <person name="Ferriera S."/>
            <person name="Fuerstenberg S.I."/>
            <person name="Gachon C.M."/>
            <person name="Gaulin E."/>
            <person name="Govers F."/>
            <person name="Grenville-Briggs L."/>
            <person name="Horner N."/>
            <person name="Hostetler J."/>
            <person name="Jiang R.H."/>
            <person name="Johnson J."/>
            <person name="Krajaejun T."/>
            <person name="Lin H."/>
            <person name="Meijer H.J."/>
            <person name="Moore B."/>
            <person name="Morris P."/>
            <person name="Phuntmart V."/>
            <person name="Puiu D."/>
            <person name="Shetty J."/>
            <person name="Stajich J.E."/>
            <person name="Tripathy S."/>
            <person name="Wawra S."/>
            <person name="van West P."/>
            <person name="Whitty B.R."/>
            <person name="Coutinho P.M."/>
            <person name="Henrissat B."/>
            <person name="Martin F."/>
            <person name="Thomas P.D."/>
            <person name="Tyler B.M."/>
            <person name="De Vries R.P."/>
            <person name="Kamoun S."/>
            <person name="Yandell M."/>
            <person name="Tisserat N."/>
            <person name="Buell C.R."/>
        </authorList>
    </citation>
    <scope>NUCLEOTIDE SEQUENCE</scope>
    <source>
        <strain evidence="3">DAOM:BR144</strain>
    </source>
</reference>
<dbReference type="eggNOG" id="ENOG502T342">
    <property type="taxonomic scope" value="Eukaryota"/>
</dbReference>
<name>K3X5A4_GLOUD</name>
<reference evidence="2" key="3">
    <citation type="submission" date="2015-02" db="UniProtKB">
        <authorList>
            <consortium name="EnsemblProtists"/>
        </authorList>
    </citation>
    <scope>IDENTIFICATION</scope>
    <source>
        <strain evidence="2">DAOM BR144</strain>
    </source>
</reference>
<dbReference type="AlphaFoldDB" id="K3X5A4"/>
<dbReference type="HOGENOM" id="CLU_190284_0_0_1"/>
<keyword evidence="1" id="KW-0812">Transmembrane</keyword>
<evidence type="ECO:0000313" key="2">
    <source>
        <dbReference type="EnsemblProtists" id="PYU1_T012403"/>
    </source>
</evidence>
<keyword evidence="1" id="KW-1133">Transmembrane helix</keyword>
<dbReference type="VEuPathDB" id="FungiDB:PYU1_G012377"/>
<feature type="transmembrane region" description="Helical" evidence="1">
    <location>
        <begin position="23"/>
        <end position="46"/>
    </location>
</feature>
<dbReference type="OMA" id="DGPMMTS"/>
<dbReference type="InParanoid" id="K3X5A4"/>
<dbReference type="Proteomes" id="UP000019132">
    <property type="component" value="Unassembled WGS sequence"/>
</dbReference>
<dbReference type="EMBL" id="GL376610">
    <property type="status" value="NOT_ANNOTATED_CDS"/>
    <property type="molecule type" value="Genomic_DNA"/>
</dbReference>
<dbReference type="EnsemblProtists" id="PYU1_T012403">
    <property type="protein sequence ID" value="PYU1_T012403"/>
    <property type="gene ID" value="PYU1_G012377"/>
</dbReference>
<keyword evidence="3" id="KW-1185">Reference proteome</keyword>
<evidence type="ECO:0000256" key="1">
    <source>
        <dbReference type="SAM" id="Phobius"/>
    </source>
</evidence>
<accession>K3X5A4</accession>
<proteinExistence type="predicted"/>
<organism evidence="2 3">
    <name type="scientific">Globisporangium ultimum (strain ATCC 200006 / CBS 805.95 / DAOM BR144)</name>
    <name type="common">Pythium ultimum</name>
    <dbReference type="NCBI Taxonomy" id="431595"/>
    <lineage>
        <taxon>Eukaryota</taxon>
        <taxon>Sar</taxon>
        <taxon>Stramenopiles</taxon>
        <taxon>Oomycota</taxon>
        <taxon>Peronosporomycetes</taxon>
        <taxon>Pythiales</taxon>
        <taxon>Pythiaceae</taxon>
        <taxon>Globisporangium</taxon>
    </lineage>
</organism>
<evidence type="ECO:0000313" key="3">
    <source>
        <dbReference type="Proteomes" id="UP000019132"/>
    </source>
</evidence>
<protein>
    <submittedName>
        <fullName evidence="2">Uncharacterized protein</fullName>
    </submittedName>
</protein>
<reference evidence="3" key="2">
    <citation type="submission" date="2010-04" db="EMBL/GenBank/DDBJ databases">
        <authorList>
            <person name="Buell R."/>
            <person name="Hamilton J."/>
            <person name="Hostetler J."/>
        </authorList>
    </citation>
    <scope>NUCLEOTIDE SEQUENCE [LARGE SCALE GENOMIC DNA]</scope>
    <source>
        <strain evidence="3">DAOM:BR144</strain>
    </source>
</reference>